<dbReference type="Pfam" id="PF02776">
    <property type="entry name" value="TPP_enzyme_N"/>
    <property type="match status" value="1"/>
</dbReference>
<protein>
    <recommendedName>
        <fullName evidence="3">Pyruvate decarboxylase</fullName>
    </recommendedName>
</protein>
<evidence type="ECO:0000256" key="8">
    <source>
        <dbReference type="ARBA" id="ARBA00023239"/>
    </source>
</evidence>
<keyword evidence="14" id="KW-1185">Reference proteome</keyword>
<accession>A0ABR4GZ16</accession>
<keyword evidence="4" id="KW-0479">Metal-binding</keyword>
<evidence type="ECO:0000259" key="11">
    <source>
        <dbReference type="Pfam" id="PF02775"/>
    </source>
</evidence>
<evidence type="ECO:0000256" key="5">
    <source>
        <dbReference type="ARBA" id="ARBA00022793"/>
    </source>
</evidence>
<evidence type="ECO:0000259" key="12">
    <source>
        <dbReference type="Pfam" id="PF02776"/>
    </source>
</evidence>
<dbReference type="SUPFAM" id="SSF52467">
    <property type="entry name" value="DHS-like NAD/FAD-binding domain"/>
    <property type="match status" value="1"/>
</dbReference>
<dbReference type="PIRSF" id="PIRSF036565">
    <property type="entry name" value="Pyruvt_ip_decrb"/>
    <property type="match status" value="1"/>
</dbReference>
<gene>
    <name evidence="13" type="ORF">BJX63DRAFT_439408</name>
</gene>
<dbReference type="Pfam" id="PF00205">
    <property type="entry name" value="TPP_enzyme_M"/>
    <property type="match status" value="1"/>
</dbReference>
<keyword evidence="8" id="KW-0456">Lyase</keyword>
<comment type="cofactor">
    <cofactor evidence="1">
        <name>thiamine diphosphate</name>
        <dbReference type="ChEBI" id="CHEBI:58937"/>
    </cofactor>
</comment>
<dbReference type="InterPro" id="IPR012000">
    <property type="entry name" value="Thiamin_PyroP_enz_cen_dom"/>
</dbReference>
<comment type="similarity">
    <text evidence="2 9">Belongs to the TPP enzyme family.</text>
</comment>
<name>A0ABR4GZ16_9EURO</name>
<evidence type="ECO:0000256" key="1">
    <source>
        <dbReference type="ARBA" id="ARBA00001964"/>
    </source>
</evidence>
<dbReference type="PANTHER" id="PTHR43452:SF3">
    <property type="entry name" value="TRANSAMINATED AMINO ACID DECARBOXYLASE"/>
    <property type="match status" value="1"/>
</dbReference>
<dbReference type="Proteomes" id="UP001610334">
    <property type="component" value="Unassembled WGS sequence"/>
</dbReference>
<dbReference type="CDD" id="cd07038">
    <property type="entry name" value="TPP_PYR_PDC_IPDC_like"/>
    <property type="match status" value="1"/>
</dbReference>
<dbReference type="InterPro" id="IPR047214">
    <property type="entry name" value="TPP_PDC_IPDC"/>
</dbReference>
<feature type="domain" description="Thiamine pyrophosphate enzyme TPP-binding" evidence="11">
    <location>
        <begin position="412"/>
        <end position="553"/>
    </location>
</feature>
<evidence type="ECO:0000313" key="14">
    <source>
        <dbReference type="Proteomes" id="UP001610334"/>
    </source>
</evidence>
<keyword evidence="5" id="KW-0210">Decarboxylase</keyword>
<evidence type="ECO:0000256" key="4">
    <source>
        <dbReference type="ARBA" id="ARBA00022723"/>
    </source>
</evidence>
<dbReference type="InterPro" id="IPR012110">
    <property type="entry name" value="PDC/IPDC-like"/>
</dbReference>
<keyword evidence="7 9" id="KW-0786">Thiamine pyrophosphate</keyword>
<keyword evidence="6" id="KW-0460">Magnesium</keyword>
<evidence type="ECO:0000256" key="2">
    <source>
        <dbReference type="ARBA" id="ARBA00007812"/>
    </source>
</evidence>
<dbReference type="CDD" id="cd02005">
    <property type="entry name" value="TPP_PDC_IPDC"/>
    <property type="match status" value="1"/>
</dbReference>
<evidence type="ECO:0000256" key="7">
    <source>
        <dbReference type="ARBA" id="ARBA00023052"/>
    </source>
</evidence>
<dbReference type="InterPro" id="IPR012001">
    <property type="entry name" value="Thiamin_PyroP_enz_TPP-bd_dom"/>
</dbReference>
<dbReference type="Pfam" id="PF02775">
    <property type="entry name" value="TPP_enzyme_C"/>
    <property type="match status" value="1"/>
</dbReference>
<dbReference type="Gene3D" id="3.40.50.970">
    <property type="match status" value="2"/>
</dbReference>
<dbReference type="EMBL" id="JBFXLT010000112">
    <property type="protein sequence ID" value="KAL2808449.1"/>
    <property type="molecule type" value="Genomic_DNA"/>
</dbReference>
<dbReference type="SUPFAM" id="SSF52518">
    <property type="entry name" value="Thiamin diphosphate-binding fold (THDP-binding)"/>
    <property type="match status" value="2"/>
</dbReference>
<reference evidence="13 14" key="1">
    <citation type="submission" date="2024-07" db="EMBL/GenBank/DDBJ databases">
        <title>Section-level genome sequencing and comparative genomics of Aspergillus sections Usti and Cavernicolus.</title>
        <authorList>
            <consortium name="Lawrence Berkeley National Laboratory"/>
            <person name="Nybo J.L."/>
            <person name="Vesth T.C."/>
            <person name="Theobald S."/>
            <person name="Frisvad J.C."/>
            <person name="Larsen T.O."/>
            <person name="Kjaerboelling I."/>
            <person name="Rothschild-Mancinelli K."/>
            <person name="Lyhne E.K."/>
            <person name="Kogle M.E."/>
            <person name="Barry K."/>
            <person name="Clum A."/>
            <person name="Na H."/>
            <person name="Ledsgaard L."/>
            <person name="Lin J."/>
            <person name="Lipzen A."/>
            <person name="Kuo A."/>
            <person name="Riley R."/>
            <person name="Mondo S."/>
            <person name="Labutti K."/>
            <person name="Haridas S."/>
            <person name="Pangalinan J."/>
            <person name="Salamov A.A."/>
            <person name="Simmons B.A."/>
            <person name="Magnuson J.K."/>
            <person name="Chen J."/>
            <person name="Drula E."/>
            <person name="Henrissat B."/>
            <person name="Wiebenga A."/>
            <person name="Lubbers R.J."/>
            <person name="Gomes A.C."/>
            <person name="Makela M.R."/>
            <person name="Stajich J."/>
            <person name="Grigoriev I.V."/>
            <person name="Mortensen U.H."/>
            <person name="De Vries R.P."/>
            <person name="Baker S.E."/>
            <person name="Andersen M.R."/>
        </authorList>
    </citation>
    <scope>NUCLEOTIDE SEQUENCE [LARGE SCALE GENOMIC DNA]</scope>
    <source>
        <strain evidence="13 14">CBS 588.65</strain>
    </source>
</reference>
<sequence>MGSIRDVLTLPLAAYLWRRIRQLGVQSVMGVPGDMNLELLDYIDQVDGLSWVGNANELNAAYAADGYSRVKGCPGVLVTTMGVGELSALNGVAGAYTENVKLIHIVGTTGMRAQKSRAMIHHCLGPNPDHRVYSAISDSVRTAHCWLDDVNTAPGEIDRVLRECYLHSLPVYIFVPMDFVHVPIPAALIEEPVDLKPKTDYEACISAINAVIEMIEASSVPSIIVDALVHRFGASDVLNQLLDQLEIPTFTTPMGKSIVSENKPYFYGVYNGQVSLPGIAKAIETNSDLVIDVGFIHSDSNTGGHSRNFSSQARSILVAADYVQVGHARYDNVYLVEFLTGLSETLSTYPLTRLPGQRRAFTIPNPPIPTDVTAKHITQSWIWKRIGAMAGPGDIIIGESGTAQFGFSDAMFKPGVQYITQIYFGSIGYSVPACFGAAVAQLESEAWADAQALNDRARRGRTILVVGDGSLQLTVQEIGTMVKKGLRNVIIMVINNNGYTIERAIHGPEQGYNDIATWNHQLLLSAFGAKDGEVNSRVVDTKEAFEEAISSQEYTDLNSIQLLEVIMDKMDVPWRLQAQIDLINERNAKIKKQSQKTCR</sequence>
<comment type="caution">
    <text evidence="13">The sequence shown here is derived from an EMBL/GenBank/DDBJ whole genome shotgun (WGS) entry which is preliminary data.</text>
</comment>
<dbReference type="InterPro" id="IPR029035">
    <property type="entry name" value="DHS-like_NAD/FAD-binding_dom"/>
</dbReference>
<dbReference type="InterPro" id="IPR011766">
    <property type="entry name" value="TPP_enzyme_TPP-bd"/>
</dbReference>
<feature type="domain" description="Thiamine pyrophosphate enzyme central" evidence="10">
    <location>
        <begin position="208"/>
        <end position="336"/>
    </location>
</feature>
<organism evidence="13 14">
    <name type="scientific">Aspergillus granulosus</name>
    <dbReference type="NCBI Taxonomy" id="176169"/>
    <lineage>
        <taxon>Eukaryota</taxon>
        <taxon>Fungi</taxon>
        <taxon>Dikarya</taxon>
        <taxon>Ascomycota</taxon>
        <taxon>Pezizomycotina</taxon>
        <taxon>Eurotiomycetes</taxon>
        <taxon>Eurotiomycetidae</taxon>
        <taxon>Eurotiales</taxon>
        <taxon>Aspergillaceae</taxon>
        <taxon>Aspergillus</taxon>
        <taxon>Aspergillus subgen. Nidulantes</taxon>
    </lineage>
</organism>
<evidence type="ECO:0000256" key="9">
    <source>
        <dbReference type="RuleBase" id="RU362132"/>
    </source>
</evidence>
<dbReference type="InterPro" id="IPR047213">
    <property type="entry name" value="TPP_PYR_PDC_IPDC-like"/>
</dbReference>
<dbReference type="PANTHER" id="PTHR43452">
    <property type="entry name" value="PYRUVATE DECARBOXYLASE"/>
    <property type="match status" value="1"/>
</dbReference>
<evidence type="ECO:0000256" key="3">
    <source>
        <dbReference type="ARBA" id="ARBA00014422"/>
    </source>
</evidence>
<evidence type="ECO:0000256" key="6">
    <source>
        <dbReference type="ARBA" id="ARBA00022842"/>
    </source>
</evidence>
<evidence type="ECO:0000313" key="13">
    <source>
        <dbReference type="EMBL" id="KAL2808449.1"/>
    </source>
</evidence>
<evidence type="ECO:0000259" key="10">
    <source>
        <dbReference type="Pfam" id="PF00205"/>
    </source>
</evidence>
<proteinExistence type="inferred from homology"/>
<dbReference type="InterPro" id="IPR029061">
    <property type="entry name" value="THDP-binding"/>
</dbReference>
<feature type="domain" description="Thiamine pyrophosphate enzyme N-terminal TPP-binding" evidence="12">
    <location>
        <begin position="13"/>
        <end position="119"/>
    </location>
</feature>
<dbReference type="Gene3D" id="3.40.50.1220">
    <property type="entry name" value="TPP-binding domain"/>
    <property type="match status" value="1"/>
</dbReference>